<accession>J0DFN2</accession>
<organism evidence="1 2">
    <name type="scientific">Scardovia wiggsiae F0424</name>
    <dbReference type="NCBI Taxonomy" id="857290"/>
    <lineage>
        <taxon>Bacteria</taxon>
        <taxon>Bacillati</taxon>
        <taxon>Actinomycetota</taxon>
        <taxon>Actinomycetes</taxon>
        <taxon>Bifidobacteriales</taxon>
        <taxon>Bifidobacteriaceae</taxon>
        <taxon>Scardovia</taxon>
    </lineage>
</organism>
<keyword evidence="2" id="KW-1185">Reference proteome</keyword>
<dbReference type="OrthoDB" id="3244839at2"/>
<dbReference type="AlphaFoldDB" id="J0DFN2"/>
<dbReference type="HOGENOM" id="CLU_382571_0_0_11"/>
<gene>
    <name evidence="1" type="ORF">HMPREF9156_00572</name>
</gene>
<proteinExistence type="predicted"/>
<comment type="caution">
    <text evidence="1">The sequence shown here is derived from an EMBL/GenBank/DDBJ whole genome shotgun (WGS) entry which is preliminary data.</text>
</comment>
<dbReference type="RefSeq" id="WP_007147639.1">
    <property type="nucleotide sequence ID" value="NZ_AKCI01000001.1"/>
</dbReference>
<dbReference type="EMBL" id="AGZS01000002">
    <property type="protein sequence ID" value="EJD65128.1"/>
    <property type="molecule type" value="Genomic_DNA"/>
</dbReference>
<dbReference type="eggNOG" id="ENOG502ZV45">
    <property type="taxonomic scope" value="Bacteria"/>
</dbReference>
<reference evidence="1 2" key="1">
    <citation type="submission" date="2012-01" db="EMBL/GenBank/DDBJ databases">
        <title>The Genome Sequence of Scardovia wiggsiae F0424.</title>
        <authorList>
            <consortium name="The Broad Institute Genome Sequencing Platform"/>
            <person name="Earl A."/>
            <person name="Ward D."/>
            <person name="Feldgarden M."/>
            <person name="Gevers D."/>
            <person name="Izard J."/>
            <person name="Ganesan A."/>
            <person name="Baranova O.V."/>
            <person name="Blanton J.M."/>
            <person name="Tanner A.C."/>
            <person name="Mathney J."/>
            <person name="Dewhirst F.E."/>
            <person name="Young S.K."/>
            <person name="Zeng Q."/>
            <person name="Gargeya S."/>
            <person name="Fitzgerald M."/>
            <person name="Haas B."/>
            <person name="Abouelleil A."/>
            <person name="Alvarado L."/>
            <person name="Arachchi H.M."/>
            <person name="Berlin A."/>
            <person name="Chapman S.B."/>
            <person name="Gearin G."/>
            <person name="Goldberg J."/>
            <person name="Griggs A."/>
            <person name="Gujja S."/>
            <person name="Hansen M."/>
            <person name="Heiman D."/>
            <person name="Howarth C."/>
            <person name="Larimer J."/>
            <person name="Lui A."/>
            <person name="MacDonald P.J.P."/>
            <person name="McCowen C."/>
            <person name="Montmayeur A."/>
            <person name="Murphy C."/>
            <person name="Neiman D."/>
            <person name="Pearson M."/>
            <person name="Priest M."/>
            <person name="Roberts A."/>
            <person name="Saif S."/>
            <person name="Shea T."/>
            <person name="Sisk P."/>
            <person name="Stolte C."/>
            <person name="Sykes S."/>
            <person name="Wortman J."/>
            <person name="Nusbaum C."/>
            <person name="Birren B."/>
        </authorList>
    </citation>
    <scope>NUCLEOTIDE SEQUENCE [LARGE SCALE GENOMIC DNA]</scope>
    <source>
        <strain evidence="1 2">F0424</strain>
    </source>
</reference>
<dbReference type="Proteomes" id="UP000006415">
    <property type="component" value="Unassembled WGS sequence"/>
</dbReference>
<protein>
    <submittedName>
        <fullName evidence="1">Uncharacterized protein</fullName>
    </submittedName>
</protein>
<sequence length="697" mass="77522">MRIKIRELKQQLNTEIQLMDRKSSECRQWLSRFSVFDLQSYELQGEAYTALTSRIHSHSEFLRSQSLLFDAVKKGDRKNLAALGELRPTEPDGSVDTGHLEQLISDMQSRASQLEDMRGRARSLSKSAEGNAAADSLAEATEHLNAVCEAVARGYRDALDRVHHYINMSSTFYADVQNLIPVISQASAAARAIAEGRDADMAWAEAVDNQWGVAVQSEIKKYMTGEEWEAYKKAVADGWQASDFYSAGSGEKDPAKNNKALWKGLAKLPSWLLTSGMAAAAVKAMENMANGKYTEFNPDIKSLQEAVRFLFARDGSKRSSFANVHLYGYKKSALLDWMIGASDSFAHNTLMVSTDKGDPHAPWVGRAMVNNILNLIKNIKPVWVRLDTGEITKSIWGSTPVGLGINLSIMLPPQGNTSSARMVIIGVEPHLSHVVTAETKPDGTTANLSYMYVAMSGGMADLISFAHNLQNIEGFEGWDVVGASGHAAFNEGFGKVKSFIAEQLPKLAGKTVEAFTILQEFASDVMDEERDRKRADKVNKLNDAVLFYGRKEIFNDMGVIFRYKGIHGEHDESYVDPIVEMLSKPEVQTKIKHAIEMYNRLHPGKKYRFSEFAQDIKKNLLDIPKASDKSKLAGTRDFIDWTGRYPRLVYALDWRDPNGVVHHRGDSVESERMMSNYTLAATDNNGGLYAFAPDQGE</sequence>
<name>J0DFN2_9BIFI</name>
<evidence type="ECO:0000313" key="2">
    <source>
        <dbReference type="Proteomes" id="UP000006415"/>
    </source>
</evidence>
<dbReference type="STRING" id="857290.HMPREF9156_00572"/>
<evidence type="ECO:0000313" key="1">
    <source>
        <dbReference type="EMBL" id="EJD65128.1"/>
    </source>
</evidence>